<keyword evidence="2" id="KW-1185">Reference proteome</keyword>
<dbReference type="PANTHER" id="PTHR42716">
    <property type="entry name" value="L-ASPARTATE OXIDASE"/>
    <property type="match status" value="1"/>
</dbReference>
<dbReference type="GO" id="GO:0009435">
    <property type="term" value="P:NAD+ biosynthetic process"/>
    <property type="evidence" value="ECO:0007669"/>
    <property type="project" value="InterPro"/>
</dbReference>
<dbReference type="GO" id="GO:0008734">
    <property type="term" value="F:L-aspartate oxidase activity"/>
    <property type="evidence" value="ECO:0007669"/>
    <property type="project" value="InterPro"/>
</dbReference>
<dbReference type="AlphaFoldDB" id="A0A1M6PET7"/>
<reference evidence="1 2" key="1">
    <citation type="submission" date="2016-11" db="EMBL/GenBank/DDBJ databases">
        <authorList>
            <person name="Jaros S."/>
            <person name="Januszkiewicz K."/>
            <person name="Wedrychowicz H."/>
        </authorList>
    </citation>
    <scope>NUCLEOTIDE SEQUENCE [LARGE SCALE GENOMIC DNA]</scope>
    <source>
        <strain evidence="1 2">DSM 27063</strain>
    </source>
</reference>
<evidence type="ECO:0000313" key="1">
    <source>
        <dbReference type="EMBL" id="SHK06431.1"/>
    </source>
</evidence>
<gene>
    <name evidence="1" type="ORF">SAMN05444280_1591</name>
</gene>
<dbReference type="EMBL" id="FQZE01000059">
    <property type="protein sequence ID" value="SHK06431.1"/>
    <property type="molecule type" value="Genomic_DNA"/>
</dbReference>
<name>A0A1M6PET7_9BACT</name>
<dbReference type="PANTHER" id="PTHR42716:SF1">
    <property type="entry name" value="SLL0471 PROTEIN"/>
    <property type="match status" value="1"/>
</dbReference>
<proteinExistence type="predicted"/>
<organism evidence="1 2">
    <name type="scientific">Tangfeifania diversioriginum</name>
    <dbReference type="NCBI Taxonomy" id="1168035"/>
    <lineage>
        <taxon>Bacteria</taxon>
        <taxon>Pseudomonadati</taxon>
        <taxon>Bacteroidota</taxon>
        <taxon>Bacteroidia</taxon>
        <taxon>Marinilabiliales</taxon>
        <taxon>Prolixibacteraceae</taxon>
        <taxon>Tangfeifania</taxon>
    </lineage>
</organism>
<dbReference type="Proteomes" id="UP000184050">
    <property type="component" value="Unassembled WGS sequence"/>
</dbReference>
<accession>A0A1M6PET7</accession>
<sequence>MGAENRKLVAGEEAGKKAAEFFDSVGTGYYHIDLHPSSQGDNYIDFGSLPFQIPLGALLPQRMDNLLPANKNIGTTHITNGCYRLHPVEWSIGEAVGSLIAFAQKKKTWPRAVRDNKNLLEEFQNWIRSQGLETHWPENNL</sequence>
<dbReference type="InterPro" id="IPR005288">
    <property type="entry name" value="NadB"/>
</dbReference>
<protein>
    <submittedName>
        <fullName evidence="1">FAD dependent oxidoreductase</fullName>
    </submittedName>
</protein>
<dbReference type="Pfam" id="PF12831">
    <property type="entry name" value="FAD_oxidored"/>
    <property type="match status" value="1"/>
</dbReference>
<dbReference type="STRING" id="1168035.SAMN05444280_1591"/>
<evidence type="ECO:0000313" key="2">
    <source>
        <dbReference type="Proteomes" id="UP000184050"/>
    </source>
</evidence>